<proteinExistence type="predicted"/>
<name>A0A9N8EYM6_9STRA</name>
<dbReference type="AlphaFoldDB" id="A0A9N8EYM6"/>
<accession>A0A9N8EYM6</accession>
<comment type="caution">
    <text evidence="2">The sequence shown here is derived from an EMBL/GenBank/DDBJ whole genome shotgun (WGS) entry which is preliminary data.</text>
</comment>
<evidence type="ECO:0000256" key="1">
    <source>
        <dbReference type="SAM" id="MobiDB-lite"/>
    </source>
</evidence>
<gene>
    <name evidence="2" type="ORF">SEMRO_2206_G319020.1</name>
</gene>
<dbReference type="Proteomes" id="UP001153069">
    <property type="component" value="Unassembled WGS sequence"/>
</dbReference>
<feature type="region of interest" description="Disordered" evidence="1">
    <location>
        <begin position="1"/>
        <end position="20"/>
    </location>
</feature>
<protein>
    <submittedName>
        <fullName evidence="2">Uncharacterized protein</fullName>
    </submittedName>
</protein>
<keyword evidence="3" id="KW-1185">Reference proteome</keyword>
<evidence type="ECO:0000313" key="3">
    <source>
        <dbReference type="Proteomes" id="UP001153069"/>
    </source>
</evidence>
<dbReference type="InterPro" id="IPR027417">
    <property type="entry name" value="P-loop_NTPase"/>
</dbReference>
<sequence>MALKGGDKEDKTPPKNPRQAIMDRQIANFRNGTGILLNFHITHHGGTTVCRELGYSLKRPSFACMGPKELSEEERADFPKAAPWEYNKTGTNIDIIRRNYRFVAWEFRNPPKPKAPQMLDTNWDHPNLVSVIVMREPISRSLAGDGKMMRKYPTIWDKAGVASNNGTLEDFWQFAQEPVHNNNYALRILSDSTCCNGSNTDVSYLEEATEFVSRFTFVIDIACLGDSLQKLADVLGIELTQNTKSADSHHQHKTLEERIPYPKVLNYLKEKNKRDIELYEWSKTRSILDCSALEQQKVPASDSKKKVPP</sequence>
<feature type="compositionally biased region" description="Basic and acidic residues" evidence="1">
    <location>
        <begin position="1"/>
        <end position="13"/>
    </location>
</feature>
<dbReference type="Gene3D" id="3.40.50.300">
    <property type="entry name" value="P-loop containing nucleotide triphosphate hydrolases"/>
    <property type="match status" value="1"/>
</dbReference>
<organism evidence="2 3">
    <name type="scientific">Seminavis robusta</name>
    <dbReference type="NCBI Taxonomy" id="568900"/>
    <lineage>
        <taxon>Eukaryota</taxon>
        <taxon>Sar</taxon>
        <taxon>Stramenopiles</taxon>
        <taxon>Ochrophyta</taxon>
        <taxon>Bacillariophyta</taxon>
        <taxon>Bacillariophyceae</taxon>
        <taxon>Bacillariophycidae</taxon>
        <taxon>Naviculales</taxon>
        <taxon>Naviculaceae</taxon>
        <taxon>Seminavis</taxon>
    </lineage>
</organism>
<reference evidence="2" key="1">
    <citation type="submission" date="2020-06" db="EMBL/GenBank/DDBJ databases">
        <authorList>
            <consortium name="Plant Systems Biology data submission"/>
        </authorList>
    </citation>
    <scope>NUCLEOTIDE SEQUENCE</scope>
    <source>
        <strain evidence="2">D6</strain>
    </source>
</reference>
<evidence type="ECO:0000313" key="2">
    <source>
        <dbReference type="EMBL" id="CAB9528354.1"/>
    </source>
</evidence>
<dbReference type="EMBL" id="CAICTM010002204">
    <property type="protein sequence ID" value="CAB9528354.1"/>
    <property type="molecule type" value="Genomic_DNA"/>
</dbReference>
<dbReference type="OrthoDB" id="47283at2759"/>